<dbReference type="InterPro" id="IPR045312">
    <property type="entry name" value="PCBER-like"/>
</dbReference>
<dbReference type="InterPro" id="IPR036291">
    <property type="entry name" value="NAD(P)-bd_dom_sf"/>
</dbReference>
<comment type="similarity">
    <text evidence="1">Belongs to the NmrA-type oxidoreductase family. Isoflavone reductase subfamily.</text>
</comment>
<sequence length="466" mass="50828">MRVLVIGASGRTGSLTTAYALKKGYTVTVLVRKTSSVEPQQGLTIVEGSPLNKDDVKRAFDATPEDPVKAVIVALAASRASNNPFAKPLAPQWFLRDSQRNIREQMRAHNVKRLVAMSAFGSGSSWSQFPLPFKLLFRASNMIHELRDHDEVDKELRHAGEEWDLQWTLAKPTLLRGATGALGAAVMSELVKAGFQITALTRDASTAKVPAGVKAVTVNYDDLSSIRAALKGQDAIVSTLGSQGLNQQELLVQAAIAEGVQRIIPSEFGSDHTTSEARALPVYKDKIEIEEYLAEKTNGTASTYTIVTNNAFFDWGIDYGFIVDAKKKTAKLFDGGDVPFTTTPLYLVGQAVAGVLKKPEETANREVKIHGTTITINSLLKMVQEHTGADGWKLEQWDTAERSNQAYASLKADPSNFHAWGIPMIFRAAFGEGMLVDFSQKNDNALVGIKALTDDEVRQIVKEHVA</sequence>
<evidence type="ECO:0000256" key="1">
    <source>
        <dbReference type="ARBA" id="ARBA00005725"/>
    </source>
</evidence>
<evidence type="ECO:0000256" key="3">
    <source>
        <dbReference type="ARBA" id="ARBA00023002"/>
    </source>
</evidence>
<evidence type="ECO:0000256" key="2">
    <source>
        <dbReference type="ARBA" id="ARBA00022857"/>
    </source>
</evidence>
<dbReference type="Pfam" id="PF05368">
    <property type="entry name" value="NmrA"/>
    <property type="match status" value="1"/>
</dbReference>
<keyword evidence="2" id="KW-0521">NADP</keyword>
<name>A0A6H0XV75_9PEZI</name>
<evidence type="ECO:0000313" key="6">
    <source>
        <dbReference type="EMBL" id="QIW98656.1"/>
    </source>
</evidence>
<feature type="domain" description="NAD(P)-binding" evidence="5">
    <location>
        <begin position="7"/>
        <end position="175"/>
    </location>
</feature>
<dbReference type="SUPFAM" id="SSF51735">
    <property type="entry name" value="NAD(P)-binding Rossmann-fold domains"/>
    <property type="match status" value="2"/>
</dbReference>
<evidence type="ECO:0008006" key="8">
    <source>
        <dbReference type="Google" id="ProtNLM"/>
    </source>
</evidence>
<gene>
    <name evidence="6" type="ORF">AMS68_004174</name>
</gene>
<evidence type="ECO:0000259" key="5">
    <source>
        <dbReference type="Pfam" id="PF13460"/>
    </source>
</evidence>
<dbReference type="GO" id="GO:0016491">
    <property type="term" value="F:oxidoreductase activity"/>
    <property type="evidence" value="ECO:0007669"/>
    <property type="project" value="UniProtKB-KW"/>
</dbReference>
<accession>A0A6H0XV75</accession>
<evidence type="ECO:0000259" key="4">
    <source>
        <dbReference type="Pfam" id="PF05368"/>
    </source>
</evidence>
<organism evidence="6 7">
    <name type="scientific">Peltaster fructicola</name>
    <dbReference type="NCBI Taxonomy" id="286661"/>
    <lineage>
        <taxon>Eukaryota</taxon>
        <taxon>Fungi</taxon>
        <taxon>Dikarya</taxon>
        <taxon>Ascomycota</taxon>
        <taxon>Pezizomycotina</taxon>
        <taxon>Dothideomycetes</taxon>
        <taxon>Dothideomycetes incertae sedis</taxon>
        <taxon>Peltaster</taxon>
    </lineage>
</organism>
<dbReference type="EMBL" id="CP051141">
    <property type="protein sequence ID" value="QIW98656.1"/>
    <property type="molecule type" value="Genomic_DNA"/>
</dbReference>
<dbReference type="InterPro" id="IPR008030">
    <property type="entry name" value="NmrA-like"/>
</dbReference>
<keyword evidence="3" id="KW-0560">Oxidoreductase</keyword>
<dbReference type="Proteomes" id="UP000503462">
    <property type="component" value="Chromosome 3"/>
</dbReference>
<dbReference type="PANTHER" id="PTHR47706:SF1">
    <property type="entry name" value="CIPA-LIKE, PUTATIVE (AFU_ORTHOLOGUE AFUA_1G12460)-RELATED"/>
    <property type="match status" value="1"/>
</dbReference>
<dbReference type="OrthoDB" id="9974981at2759"/>
<keyword evidence="7" id="KW-1185">Reference proteome</keyword>
<dbReference type="AlphaFoldDB" id="A0A6H0XV75"/>
<evidence type="ECO:0000313" key="7">
    <source>
        <dbReference type="Proteomes" id="UP000503462"/>
    </source>
</evidence>
<dbReference type="Pfam" id="PF13460">
    <property type="entry name" value="NAD_binding_10"/>
    <property type="match status" value="1"/>
</dbReference>
<protein>
    <recommendedName>
        <fullName evidence="8">NmrA-like domain-containing protein</fullName>
    </recommendedName>
</protein>
<dbReference type="InterPro" id="IPR016040">
    <property type="entry name" value="NAD(P)-bd_dom"/>
</dbReference>
<dbReference type="PANTHER" id="PTHR47706">
    <property type="entry name" value="NMRA-LIKE FAMILY PROTEIN"/>
    <property type="match status" value="1"/>
</dbReference>
<proteinExistence type="inferred from homology"/>
<dbReference type="Gene3D" id="3.40.50.720">
    <property type="entry name" value="NAD(P)-binding Rossmann-like Domain"/>
    <property type="match status" value="2"/>
</dbReference>
<feature type="domain" description="NmrA-like" evidence="4">
    <location>
        <begin position="176"/>
        <end position="389"/>
    </location>
</feature>
<dbReference type="InterPro" id="IPR051609">
    <property type="entry name" value="NmrA/Isoflavone_reductase-like"/>
</dbReference>
<reference evidence="6 7" key="1">
    <citation type="journal article" date="2016" name="Sci. Rep.">
        <title>Peltaster fructicola genome reveals evolution from an invasive phytopathogen to an ectophytic parasite.</title>
        <authorList>
            <person name="Xu C."/>
            <person name="Chen H."/>
            <person name="Gleason M.L."/>
            <person name="Xu J.R."/>
            <person name="Liu H."/>
            <person name="Zhang R."/>
            <person name="Sun G."/>
        </authorList>
    </citation>
    <scope>NUCLEOTIDE SEQUENCE [LARGE SCALE GENOMIC DNA]</scope>
    <source>
        <strain evidence="6 7">LNHT1506</strain>
    </source>
</reference>
<dbReference type="CDD" id="cd05259">
    <property type="entry name" value="PCBER_SDR_a"/>
    <property type="match status" value="1"/>
</dbReference>